<gene>
    <name evidence="1" type="ORF">GLYMA_19G021200</name>
</gene>
<dbReference type="EMBL" id="CM000852">
    <property type="protein sequence ID" value="KRG93516.1"/>
    <property type="molecule type" value="Genomic_DNA"/>
</dbReference>
<evidence type="ECO:0000313" key="1">
    <source>
        <dbReference type="EMBL" id="KRG93516.1"/>
    </source>
</evidence>
<dbReference type="AlphaFoldDB" id="A0A0R0EH49"/>
<protein>
    <submittedName>
        <fullName evidence="1 2">Uncharacterized protein</fullName>
    </submittedName>
</protein>
<reference evidence="1" key="3">
    <citation type="submission" date="2018-07" db="EMBL/GenBank/DDBJ databases">
        <title>WGS assembly of Glycine max.</title>
        <authorList>
            <person name="Schmutz J."/>
            <person name="Cannon S."/>
            <person name="Schlueter J."/>
            <person name="Ma J."/>
            <person name="Mitros T."/>
            <person name="Nelson W."/>
            <person name="Hyten D."/>
            <person name="Song Q."/>
            <person name="Thelen J."/>
            <person name="Cheng J."/>
            <person name="Xu D."/>
            <person name="Hellsten U."/>
            <person name="May G."/>
            <person name="Yu Y."/>
            <person name="Sakurai T."/>
            <person name="Umezawa T."/>
            <person name="Bhattacharyya M."/>
            <person name="Sandhu D."/>
            <person name="Valliyodan B."/>
            <person name="Lindquist E."/>
            <person name="Peto M."/>
            <person name="Grant D."/>
            <person name="Shu S."/>
            <person name="Goodstein D."/>
            <person name="Barry K."/>
            <person name="Futrell-Griggs M."/>
            <person name="Abernathy B."/>
            <person name="Du J."/>
            <person name="Tian Z."/>
            <person name="Zhu L."/>
            <person name="Gill N."/>
            <person name="Joshi T."/>
            <person name="Libault M."/>
            <person name="Sethuraman A."/>
            <person name="Zhang X."/>
            <person name="Shinozaki K."/>
            <person name="Nguyen H."/>
            <person name="Wing R."/>
            <person name="Cregan P."/>
            <person name="Specht J."/>
            <person name="Grimwood J."/>
            <person name="Rokhsar D."/>
            <person name="Stacey G."/>
            <person name="Shoemaker R."/>
            <person name="Jackson S."/>
        </authorList>
    </citation>
    <scope>NUCLEOTIDE SEQUENCE</scope>
    <source>
        <tissue evidence="1">Callus</tissue>
    </source>
</reference>
<evidence type="ECO:0000313" key="2">
    <source>
        <dbReference type="EnsemblPlants" id="KRG93516"/>
    </source>
</evidence>
<evidence type="ECO:0000313" key="3">
    <source>
        <dbReference type="Proteomes" id="UP000008827"/>
    </source>
</evidence>
<organism evidence="1">
    <name type="scientific">Glycine max</name>
    <name type="common">Soybean</name>
    <name type="synonym">Glycine hispida</name>
    <dbReference type="NCBI Taxonomy" id="3847"/>
    <lineage>
        <taxon>Eukaryota</taxon>
        <taxon>Viridiplantae</taxon>
        <taxon>Streptophyta</taxon>
        <taxon>Embryophyta</taxon>
        <taxon>Tracheophyta</taxon>
        <taxon>Spermatophyta</taxon>
        <taxon>Magnoliopsida</taxon>
        <taxon>eudicotyledons</taxon>
        <taxon>Gunneridae</taxon>
        <taxon>Pentapetalae</taxon>
        <taxon>rosids</taxon>
        <taxon>fabids</taxon>
        <taxon>Fabales</taxon>
        <taxon>Fabaceae</taxon>
        <taxon>Papilionoideae</taxon>
        <taxon>50 kb inversion clade</taxon>
        <taxon>NPAAA clade</taxon>
        <taxon>indigoferoid/millettioid clade</taxon>
        <taxon>Phaseoleae</taxon>
        <taxon>Glycine</taxon>
        <taxon>Glycine subgen. Soja</taxon>
    </lineage>
</organism>
<proteinExistence type="predicted"/>
<reference evidence="2" key="2">
    <citation type="submission" date="2018-02" db="UniProtKB">
        <authorList>
            <consortium name="EnsemblPlants"/>
        </authorList>
    </citation>
    <scope>IDENTIFICATION</scope>
    <source>
        <strain evidence="2">Williams 82</strain>
    </source>
</reference>
<reference evidence="1 2" key="1">
    <citation type="journal article" date="2010" name="Nature">
        <title>Genome sequence of the palaeopolyploid soybean.</title>
        <authorList>
            <person name="Schmutz J."/>
            <person name="Cannon S.B."/>
            <person name="Schlueter J."/>
            <person name="Ma J."/>
            <person name="Mitros T."/>
            <person name="Nelson W."/>
            <person name="Hyten D.L."/>
            <person name="Song Q."/>
            <person name="Thelen J.J."/>
            <person name="Cheng J."/>
            <person name="Xu D."/>
            <person name="Hellsten U."/>
            <person name="May G.D."/>
            <person name="Yu Y."/>
            <person name="Sakurai T."/>
            <person name="Umezawa T."/>
            <person name="Bhattacharyya M.K."/>
            <person name="Sandhu D."/>
            <person name="Valliyodan B."/>
            <person name="Lindquist E."/>
            <person name="Peto M."/>
            <person name="Grant D."/>
            <person name="Shu S."/>
            <person name="Goodstein D."/>
            <person name="Barry K."/>
            <person name="Futrell-Griggs M."/>
            <person name="Abernathy B."/>
            <person name="Du J."/>
            <person name="Tian Z."/>
            <person name="Zhu L."/>
            <person name="Gill N."/>
            <person name="Joshi T."/>
            <person name="Libault M."/>
            <person name="Sethuraman A."/>
            <person name="Zhang X.-C."/>
            <person name="Shinozaki K."/>
            <person name="Nguyen H.T."/>
            <person name="Wing R.A."/>
            <person name="Cregan P."/>
            <person name="Specht J."/>
            <person name="Grimwood J."/>
            <person name="Rokhsar D."/>
            <person name="Stacey G."/>
            <person name="Shoemaker R.C."/>
            <person name="Jackson S.A."/>
        </authorList>
    </citation>
    <scope>NUCLEOTIDE SEQUENCE</scope>
    <source>
        <strain evidence="2">cv. Williams 82</strain>
        <tissue evidence="1">Callus</tissue>
    </source>
</reference>
<keyword evidence="3" id="KW-1185">Reference proteome</keyword>
<sequence>MIVPSLSKQKTFVQALHNACDIPLSQLLVPCLKGDVWRGIENLFRSKQFFNVGFVFMACLWNTGDPRAVLFSIARGIGIPLLLDDAILNRSFGQYARVLVDVDLMHDLRDQIG</sequence>
<dbReference type="Gramene" id="KRG93516">
    <property type="protein sequence ID" value="KRG93516"/>
    <property type="gene ID" value="GLYMA_19G021200"/>
</dbReference>
<dbReference type="InParanoid" id="A0A0R0EH49"/>
<name>A0A0R0EH49_SOYBN</name>
<accession>A0A0R0EH49</accession>
<dbReference type="Proteomes" id="UP000008827">
    <property type="component" value="Chromosome 19"/>
</dbReference>
<dbReference type="EnsemblPlants" id="KRG93516">
    <property type="protein sequence ID" value="KRG93516"/>
    <property type="gene ID" value="GLYMA_19G021200"/>
</dbReference>